<sequence length="280" mass="32669">MKVKKIFNNNIMLAEDENLLEMVLLGRGVAFQKKPGDDVSLDKVEKTFVLNSPELANKFVELINEVPLNHLELTDKIIAEAQSELNVKFNDSIYIALADHINYAISRYKQGINMRNALLWEIKKFYKKEFSVALKSLKLIQYYEGISLPEDEAGFIALHFVNAQQGGEDIKQTILVTEMVEDVLKIVKFHYNLNIDEGSLSYSRFVTHIRYFAKRLMAKELSASDEDFLYEQIKEKYPQAYECALKVKNYIQKKFEVTINNDEMLYFMLHINRVTQREEK</sequence>
<dbReference type="SUPFAM" id="SSF50151">
    <property type="entry name" value="SacY-like RNA-binding domain"/>
    <property type="match status" value="1"/>
</dbReference>
<accession>A0A410DZF3</accession>
<proteinExistence type="predicted"/>
<dbReference type="GO" id="GO:0003723">
    <property type="term" value="F:RNA binding"/>
    <property type="evidence" value="ECO:0007669"/>
    <property type="project" value="InterPro"/>
</dbReference>
<dbReference type="InterPro" id="IPR036634">
    <property type="entry name" value="PRD_sf"/>
</dbReference>
<dbReference type="InterPro" id="IPR011608">
    <property type="entry name" value="PRD"/>
</dbReference>
<keyword evidence="4" id="KW-1185">Reference proteome</keyword>
<dbReference type="PANTHER" id="PTHR30185:SF15">
    <property type="entry name" value="CRYPTIC BETA-GLUCOSIDE BGL OPERON ANTITERMINATOR"/>
    <property type="match status" value="1"/>
</dbReference>
<dbReference type="Pfam" id="PF03123">
    <property type="entry name" value="CAT_RBD"/>
    <property type="match status" value="1"/>
</dbReference>
<name>A0A410DZF3_9CLOT</name>
<reference evidence="3 4" key="1">
    <citation type="submission" date="2018-01" db="EMBL/GenBank/DDBJ databases">
        <title>Genome Sequencing and Assembly of Anaerobacter polyendosporus strain CT4.</title>
        <authorList>
            <person name="Tachaapaikoon C."/>
            <person name="Sutheeworapong S."/>
            <person name="Jenjaroenpun P."/>
            <person name="Wongsurawat T."/>
            <person name="Nookeaw I."/>
            <person name="Cheawchanlertfa P."/>
            <person name="Kosugi A."/>
            <person name="Cheevadhanarak S."/>
            <person name="Ratanakhanokchai K."/>
        </authorList>
    </citation>
    <scope>NUCLEOTIDE SEQUENCE [LARGE SCALE GENOMIC DNA]</scope>
    <source>
        <strain evidence="3 4">CT4</strain>
    </source>
</reference>
<dbReference type="OrthoDB" id="9813552at2"/>
<evidence type="ECO:0000256" key="1">
    <source>
        <dbReference type="ARBA" id="ARBA00022737"/>
    </source>
</evidence>
<dbReference type="RefSeq" id="WP_128215149.1">
    <property type="nucleotide sequence ID" value="NZ_CP025746.1"/>
</dbReference>
<dbReference type="InterPro" id="IPR004341">
    <property type="entry name" value="CAT_RNA-bd_dom"/>
</dbReference>
<dbReference type="PANTHER" id="PTHR30185">
    <property type="entry name" value="CRYPTIC BETA-GLUCOSIDE BGL OPERON ANTITERMINATOR"/>
    <property type="match status" value="1"/>
</dbReference>
<dbReference type="Gene3D" id="1.10.1790.10">
    <property type="entry name" value="PRD domain"/>
    <property type="match status" value="2"/>
</dbReference>
<evidence type="ECO:0000259" key="2">
    <source>
        <dbReference type="PROSITE" id="PS51372"/>
    </source>
</evidence>
<dbReference type="Proteomes" id="UP000286268">
    <property type="component" value="Chromosome"/>
</dbReference>
<dbReference type="GO" id="GO:0006355">
    <property type="term" value="P:regulation of DNA-templated transcription"/>
    <property type="evidence" value="ECO:0007669"/>
    <property type="project" value="InterPro"/>
</dbReference>
<dbReference type="Pfam" id="PF00874">
    <property type="entry name" value="PRD"/>
    <property type="match status" value="2"/>
</dbReference>
<feature type="domain" description="PRD" evidence="2">
    <location>
        <begin position="171"/>
        <end position="280"/>
    </location>
</feature>
<keyword evidence="1" id="KW-0677">Repeat</keyword>
<organism evidence="3 4">
    <name type="scientific">Clostridium manihotivorum</name>
    <dbReference type="NCBI Taxonomy" id="2320868"/>
    <lineage>
        <taxon>Bacteria</taxon>
        <taxon>Bacillati</taxon>
        <taxon>Bacillota</taxon>
        <taxon>Clostridia</taxon>
        <taxon>Eubacteriales</taxon>
        <taxon>Clostridiaceae</taxon>
        <taxon>Clostridium</taxon>
    </lineage>
</organism>
<dbReference type="InterPro" id="IPR036650">
    <property type="entry name" value="CAT_RNA-bd_dom_sf"/>
</dbReference>
<dbReference type="Gene3D" id="2.30.24.10">
    <property type="entry name" value="CAT RNA-binding domain"/>
    <property type="match status" value="1"/>
</dbReference>
<evidence type="ECO:0000313" key="3">
    <source>
        <dbReference type="EMBL" id="QAA34435.1"/>
    </source>
</evidence>
<protein>
    <submittedName>
        <fullName evidence="3">Transcription antiterminator BglG</fullName>
    </submittedName>
</protein>
<dbReference type="AlphaFoldDB" id="A0A410DZF3"/>
<dbReference type="PROSITE" id="PS51372">
    <property type="entry name" value="PRD_2"/>
    <property type="match status" value="2"/>
</dbReference>
<feature type="domain" description="PRD" evidence="2">
    <location>
        <begin position="65"/>
        <end position="170"/>
    </location>
</feature>
<evidence type="ECO:0000313" key="4">
    <source>
        <dbReference type="Proteomes" id="UP000286268"/>
    </source>
</evidence>
<dbReference type="InterPro" id="IPR050661">
    <property type="entry name" value="BglG_antiterminators"/>
</dbReference>
<dbReference type="NCBIfam" id="NF046042">
    <property type="entry name" value="LicT"/>
    <property type="match status" value="1"/>
</dbReference>
<dbReference type="SMART" id="SM01061">
    <property type="entry name" value="CAT_RBD"/>
    <property type="match status" value="1"/>
</dbReference>
<gene>
    <name evidence="3" type="ORF">C1I91_23890</name>
</gene>
<dbReference type="EMBL" id="CP025746">
    <property type="protein sequence ID" value="QAA34435.1"/>
    <property type="molecule type" value="Genomic_DNA"/>
</dbReference>
<dbReference type="SUPFAM" id="SSF63520">
    <property type="entry name" value="PTS-regulatory domain, PRD"/>
    <property type="match status" value="2"/>
</dbReference>
<dbReference type="KEGG" id="cmah:C1I91_23890"/>